<evidence type="ECO:0000256" key="3">
    <source>
        <dbReference type="ARBA" id="ARBA00022448"/>
    </source>
</evidence>
<gene>
    <name evidence="9" type="ORF">MNBD_ACTINO02-1780</name>
</gene>
<accession>A0A3B0SM47</accession>
<dbReference type="EC" id="3.6.3.14" evidence="9"/>
<comment type="similarity">
    <text evidence="2">Belongs to the ATPase gamma chain family.</text>
</comment>
<dbReference type="InterPro" id="IPR000131">
    <property type="entry name" value="ATP_synth_F1_gsu"/>
</dbReference>
<protein>
    <submittedName>
        <fullName evidence="9">ATP synthase gamma chain</fullName>
        <ecNumber evidence="9">3.6.3.14</ecNumber>
    </submittedName>
</protein>
<dbReference type="GO" id="GO:0046933">
    <property type="term" value="F:proton-transporting ATP synthase activity, rotational mechanism"/>
    <property type="evidence" value="ECO:0007669"/>
    <property type="project" value="InterPro"/>
</dbReference>
<dbReference type="AlphaFoldDB" id="A0A3B0SM47"/>
<reference evidence="9" key="1">
    <citation type="submission" date="2018-06" db="EMBL/GenBank/DDBJ databases">
        <authorList>
            <person name="Zhirakovskaya E."/>
        </authorList>
    </citation>
    <scope>NUCLEOTIDE SEQUENCE</scope>
</reference>
<evidence type="ECO:0000256" key="1">
    <source>
        <dbReference type="ARBA" id="ARBA00004170"/>
    </source>
</evidence>
<dbReference type="InterPro" id="IPR023632">
    <property type="entry name" value="ATP_synth_F1_gsu_CS"/>
</dbReference>
<organism evidence="9">
    <name type="scientific">hydrothermal vent metagenome</name>
    <dbReference type="NCBI Taxonomy" id="652676"/>
    <lineage>
        <taxon>unclassified sequences</taxon>
        <taxon>metagenomes</taxon>
        <taxon>ecological metagenomes</taxon>
    </lineage>
</organism>
<evidence type="ECO:0000313" key="9">
    <source>
        <dbReference type="EMBL" id="VAW06508.1"/>
    </source>
</evidence>
<evidence type="ECO:0000256" key="6">
    <source>
        <dbReference type="ARBA" id="ARBA00023136"/>
    </source>
</evidence>
<dbReference type="HAMAP" id="MF_00815">
    <property type="entry name" value="ATP_synth_gamma_bact"/>
    <property type="match status" value="1"/>
</dbReference>
<dbReference type="CDD" id="cd12151">
    <property type="entry name" value="F1-ATPase_gamma"/>
    <property type="match status" value="1"/>
</dbReference>
<dbReference type="EMBL" id="UOEK01000355">
    <property type="protein sequence ID" value="VAW06508.1"/>
    <property type="molecule type" value="Genomic_DNA"/>
</dbReference>
<evidence type="ECO:0000256" key="8">
    <source>
        <dbReference type="ARBA" id="ARBA00023310"/>
    </source>
</evidence>
<evidence type="ECO:0000256" key="7">
    <source>
        <dbReference type="ARBA" id="ARBA00023196"/>
    </source>
</evidence>
<dbReference type="Gene3D" id="3.40.1380.10">
    <property type="match status" value="1"/>
</dbReference>
<dbReference type="Gene3D" id="1.10.287.80">
    <property type="entry name" value="ATP synthase, gamma subunit, helix hairpin domain"/>
    <property type="match status" value="2"/>
</dbReference>
<keyword evidence="9" id="KW-0378">Hydrolase</keyword>
<keyword evidence="3" id="KW-0813">Transport</keyword>
<dbReference type="InterPro" id="IPR035968">
    <property type="entry name" value="ATP_synth_F1_ATPase_gsu"/>
</dbReference>
<dbReference type="NCBIfam" id="TIGR01146">
    <property type="entry name" value="ATPsyn_F1gamma"/>
    <property type="match status" value="1"/>
</dbReference>
<dbReference type="PROSITE" id="PS00153">
    <property type="entry name" value="ATPASE_GAMMA"/>
    <property type="match status" value="1"/>
</dbReference>
<proteinExistence type="inferred from homology"/>
<keyword evidence="4" id="KW-0375">Hydrogen ion transport</keyword>
<dbReference type="PANTHER" id="PTHR11693:SF22">
    <property type="entry name" value="ATP SYNTHASE SUBUNIT GAMMA, MITOCHONDRIAL"/>
    <property type="match status" value="1"/>
</dbReference>
<keyword evidence="8" id="KW-0066">ATP synthesis</keyword>
<keyword evidence="7" id="KW-0139">CF(1)</keyword>
<dbReference type="GO" id="GO:0045259">
    <property type="term" value="C:proton-transporting ATP synthase complex"/>
    <property type="evidence" value="ECO:0007669"/>
    <property type="project" value="UniProtKB-KW"/>
</dbReference>
<evidence type="ECO:0000256" key="2">
    <source>
        <dbReference type="ARBA" id="ARBA00007681"/>
    </source>
</evidence>
<keyword evidence="6" id="KW-0472">Membrane</keyword>
<evidence type="ECO:0000256" key="4">
    <source>
        <dbReference type="ARBA" id="ARBA00022781"/>
    </source>
</evidence>
<keyword evidence="5" id="KW-0406">Ion transport</keyword>
<comment type="subcellular location">
    <subcellularLocation>
        <location evidence="1">Membrane</location>
        <topology evidence="1">Peripheral membrane protein</topology>
    </subcellularLocation>
</comment>
<dbReference type="NCBIfam" id="NF004145">
    <property type="entry name" value="PRK05621.1-2"/>
    <property type="match status" value="1"/>
</dbReference>
<dbReference type="Pfam" id="PF00231">
    <property type="entry name" value="ATP-synt"/>
    <property type="match status" value="1"/>
</dbReference>
<dbReference type="SUPFAM" id="SSF52943">
    <property type="entry name" value="ATP synthase (F1-ATPase), gamma subunit"/>
    <property type="match status" value="1"/>
</dbReference>
<dbReference type="GO" id="GO:0016787">
    <property type="term" value="F:hydrolase activity"/>
    <property type="evidence" value="ECO:0007669"/>
    <property type="project" value="UniProtKB-KW"/>
</dbReference>
<dbReference type="PRINTS" id="PR00126">
    <property type="entry name" value="ATPASEGAMMA"/>
</dbReference>
<sequence length="293" mass="31946">MASAELRLIRRRIRSVQSTMKITRAMELIATSRIAKARVRVQQAQPYTEKMTDVIRNIGAATGSLSHPLLDVREVETAGVVVVSSDRGLAGGYNSNVLRLAERAIAAHRAAGREVRLYNVGDKAIGYFGYRKFASASEWTGVTDTPAYGDARTITNRLLEDYESGTLDSVEVYTTRYVSALVQDAVLWPVLPVQPPEIDEEAGEGGTSYEYEPNAETILGRLLPRYVEGTIFGILLEASASEHAARRRAMKAATENAEELVRLLSREANQARQAEITTEISEIVGGAEAMAGG</sequence>
<dbReference type="PANTHER" id="PTHR11693">
    <property type="entry name" value="ATP SYNTHASE GAMMA CHAIN"/>
    <property type="match status" value="1"/>
</dbReference>
<name>A0A3B0SM47_9ZZZZ</name>
<evidence type="ECO:0000256" key="5">
    <source>
        <dbReference type="ARBA" id="ARBA00023065"/>
    </source>
</evidence>